<dbReference type="Gene3D" id="2.40.128.20">
    <property type="match status" value="1"/>
</dbReference>
<dbReference type="EMBL" id="FNXT01001245">
    <property type="protein sequence ID" value="SZX75938.1"/>
    <property type="molecule type" value="Genomic_DNA"/>
</dbReference>
<dbReference type="EMBL" id="FNXT01000409">
    <property type="protein sequence ID" value="SZX64351.1"/>
    <property type="molecule type" value="Genomic_DNA"/>
</dbReference>
<dbReference type="Pfam" id="PF07137">
    <property type="entry name" value="VDE"/>
    <property type="match status" value="1"/>
</dbReference>
<keyword evidence="5" id="KW-1185">Reference proteome</keyword>
<dbReference type="STRING" id="3088.A0A383VGM3"/>
<dbReference type="InterPro" id="IPR010788">
    <property type="entry name" value="VDE_dom"/>
</dbReference>
<reference evidence="3 5" key="1">
    <citation type="submission" date="2016-10" db="EMBL/GenBank/DDBJ databases">
        <authorList>
            <person name="Cai Z."/>
        </authorList>
    </citation>
    <scope>NUCLEOTIDE SEQUENCE [LARGE SCALE GENOMIC DNA]</scope>
</reference>
<accession>A0A383VGM3</accession>
<dbReference type="InterPro" id="IPR012674">
    <property type="entry name" value="Calycin"/>
</dbReference>
<dbReference type="GO" id="GO:0010028">
    <property type="term" value="P:xanthophyll cycle"/>
    <property type="evidence" value="ECO:0007669"/>
    <property type="project" value="InterPro"/>
</dbReference>
<gene>
    <name evidence="4" type="ORF">BQ4739_LOCUS16307</name>
    <name evidence="3" type="ORF">BQ4739_LOCUS4863</name>
</gene>
<dbReference type="GO" id="GO:0046422">
    <property type="term" value="F:violaxanthin de-epoxidase activity"/>
    <property type="evidence" value="ECO:0007669"/>
    <property type="project" value="InterPro"/>
</dbReference>
<evidence type="ECO:0000313" key="3">
    <source>
        <dbReference type="EMBL" id="SZX64351.1"/>
    </source>
</evidence>
<evidence type="ECO:0000313" key="5">
    <source>
        <dbReference type="Proteomes" id="UP000256970"/>
    </source>
</evidence>
<dbReference type="PANTHER" id="PTHR33970:SF1">
    <property type="entry name" value="VIOLAXANTHIN DE-EPOXIDASE, CHLOROPLASTIC"/>
    <property type="match status" value="1"/>
</dbReference>
<dbReference type="SUPFAM" id="SSF50814">
    <property type="entry name" value="Lipocalins"/>
    <property type="match status" value="1"/>
</dbReference>
<evidence type="ECO:0000259" key="2">
    <source>
        <dbReference type="Pfam" id="PF07137"/>
    </source>
</evidence>
<dbReference type="AlphaFoldDB" id="A0A383VGM3"/>
<protein>
    <recommendedName>
        <fullName evidence="2">VDE lipocalin domain-containing protein</fullName>
    </recommendedName>
</protein>
<dbReference type="PANTHER" id="PTHR33970">
    <property type="entry name" value="VIOLAXANTHIN DE-EPOXIDASE, CHLOROPLASTIC-RELATED"/>
    <property type="match status" value="1"/>
</dbReference>
<feature type="domain" description="VDE lipocalin" evidence="2">
    <location>
        <begin position="14"/>
        <end position="250"/>
    </location>
</feature>
<organism evidence="3 5">
    <name type="scientific">Tetradesmus obliquus</name>
    <name type="common">Green alga</name>
    <name type="synonym">Acutodesmus obliquus</name>
    <dbReference type="NCBI Taxonomy" id="3088"/>
    <lineage>
        <taxon>Eukaryota</taxon>
        <taxon>Viridiplantae</taxon>
        <taxon>Chlorophyta</taxon>
        <taxon>core chlorophytes</taxon>
        <taxon>Chlorophyceae</taxon>
        <taxon>CS clade</taxon>
        <taxon>Sphaeropleales</taxon>
        <taxon>Scenedesmaceae</taxon>
        <taxon>Tetradesmus</taxon>
    </lineage>
</organism>
<name>A0A383VGM3_TETOB</name>
<proteinExistence type="predicted"/>
<sequence length="362" mass="40856">MPEPSFAADTVKVGTCLLQKCQRQLASCLGDPMCLQNIVCLNLCNSAEDEAGCQIRCGDLYGDKAIDTFNACAVSDQKCVPQRQDEGLYPVPGDCALDEGFDINMFQGRWYITAGQNPLFDIFDCQEHFFAVPEPGRLVAKINWRINKPNGDFIERSTIQTFVQDKDKNSILYNHGNEYLHYQDDWYILASKPDSYVVIYYKGTNDAWDGYGGATIYTRERQLPEELIPELTAAVEKVGFKWSDFTVTDNSCKPHPPAKSLVQEIEDEAGVLEKGLEKEAGVLEKDLEQGLTSFGKGFTVLEQKLEQELTAEEEAVRKEIREEIRAAEKLLAKVEKQVEDEERTLADSFSSALQQLTRIFRQ</sequence>
<evidence type="ECO:0000313" key="4">
    <source>
        <dbReference type="EMBL" id="SZX75938.1"/>
    </source>
</evidence>
<feature type="coiled-coil region" evidence="1">
    <location>
        <begin position="302"/>
        <end position="344"/>
    </location>
</feature>
<dbReference type="InterPro" id="IPR044682">
    <property type="entry name" value="VDE"/>
</dbReference>
<dbReference type="Proteomes" id="UP000256970">
    <property type="component" value="Unassembled WGS sequence"/>
</dbReference>
<evidence type="ECO:0000256" key="1">
    <source>
        <dbReference type="SAM" id="Coils"/>
    </source>
</evidence>
<keyword evidence="1" id="KW-0175">Coiled coil</keyword>